<organism evidence="3 4">
    <name type="scientific">Rhizobium halophytocola</name>
    <dbReference type="NCBI Taxonomy" id="735519"/>
    <lineage>
        <taxon>Bacteria</taxon>
        <taxon>Pseudomonadati</taxon>
        <taxon>Pseudomonadota</taxon>
        <taxon>Alphaproteobacteria</taxon>
        <taxon>Hyphomicrobiales</taxon>
        <taxon>Rhizobiaceae</taxon>
        <taxon>Rhizobium/Agrobacterium group</taxon>
        <taxon>Rhizobium</taxon>
    </lineage>
</organism>
<protein>
    <submittedName>
        <fullName evidence="3">Spore coat protein U-like protein</fullName>
    </submittedName>
</protein>
<feature type="signal peptide" evidence="1">
    <location>
        <begin position="1"/>
        <end position="24"/>
    </location>
</feature>
<name>A0ABS4E3T2_9HYPH</name>
<dbReference type="Proteomes" id="UP000759443">
    <property type="component" value="Unassembled WGS sequence"/>
</dbReference>
<gene>
    <name evidence="3" type="ORF">J2Z17_004050</name>
</gene>
<sequence length="166" mass="16785">MTKYMIAAATVAVALPLSLTTAFAATKTANMGVSMTIADECTISTDTLAFGTVSVLDAAADATGNITVKCTAGATYQIGLSAGSGDLASVATRYMTNTSDTSVKAAYSIYQDSGHTTVWGNTPGTDTVGNTATGDDETIPFYGQVNAGQSIAAGDYADTIVATITY</sequence>
<dbReference type="InterPro" id="IPR053167">
    <property type="entry name" value="Spore_coat_component"/>
</dbReference>
<dbReference type="SMART" id="SM00972">
    <property type="entry name" value="SCPU"/>
    <property type="match status" value="1"/>
</dbReference>
<dbReference type="RefSeq" id="WP_209947542.1">
    <property type="nucleotide sequence ID" value="NZ_JAGGJU010000012.1"/>
</dbReference>
<dbReference type="PANTHER" id="PTHR37089">
    <property type="entry name" value="PROTEIN U-RELATED"/>
    <property type="match status" value="1"/>
</dbReference>
<feature type="chain" id="PRO_5047447793" evidence="1">
    <location>
        <begin position="25"/>
        <end position="166"/>
    </location>
</feature>
<dbReference type="Pfam" id="PF05229">
    <property type="entry name" value="SCPU"/>
    <property type="match status" value="1"/>
</dbReference>
<keyword evidence="4" id="KW-1185">Reference proteome</keyword>
<accession>A0ABS4E3T2</accession>
<dbReference type="EMBL" id="JAGGJU010000012">
    <property type="protein sequence ID" value="MBP1852592.1"/>
    <property type="molecule type" value="Genomic_DNA"/>
</dbReference>
<evidence type="ECO:0000256" key="1">
    <source>
        <dbReference type="SAM" id="SignalP"/>
    </source>
</evidence>
<dbReference type="InterPro" id="IPR007893">
    <property type="entry name" value="Spore_coat_U/FanG"/>
</dbReference>
<evidence type="ECO:0000259" key="2">
    <source>
        <dbReference type="Pfam" id="PF05229"/>
    </source>
</evidence>
<dbReference type="PANTHER" id="PTHR37089:SF4">
    <property type="entry name" value="EXPORTED PROTEIN"/>
    <property type="match status" value="1"/>
</dbReference>
<reference evidence="3 4" key="1">
    <citation type="submission" date="2021-03" db="EMBL/GenBank/DDBJ databases">
        <title>Genomic Encyclopedia of Type Strains, Phase IV (KMG-IV): sequencing the most valuable type-strain genomes for metagenomic binning, comparative biology and taxonomic classification.</title>
        <authorList>
            <person name="Goeker M."/>
        </authorList>
    </citation>
    <scope>NUCLEOTIDE SEQUENCE [LARGE SCALE GENOMIC DNA]</scope>
    <source>
        <strain evidence="3 4">DSM 21600</strain>
    </source>
</reference>
<proteinExistence type="predicted"/>
<evidence type="ECO:0000313" key="4">
    <source>
        <dbReference type="Proteomes" id="UP000759443"/>
    </source>
</evidence>
<keyword evidence="1" id="KW-0732">Signal</keyword>
<comment type="caution">
    <text evidence="3">The sequence shown here is derived from an EMBL/GenBank/DDBJ whole genome shotgun (WGS) entry which is preliminary data.</text>
</comment>
<evidence type="ECO:0000313" key="3">
    <source>
        <dbReference type="EMBL" id="MBP1852592.1"/>
    </source>
</evidence>
<feature type="domain" description="Spore coat protein U/FanG" evidence="2">
    <location>
        <begin position="28"/>
        <end position="163"/>
    </location>
</feature>